<reference evidence="2 3" key="1">
    <citation type="submission" date="2019-02" db="EMBL/GenBank/DDBJ databases">
        <title>Pedobacter kyonggii whole genome sequence analysis.</title>
        <authorList>
            <person name="Dahal R.H."/>
        </authorList>
    </citation>
    <scope>NUCLEOTIDE SEQUENCE [LARGE SCALE GENOMIC DNA]</scope>
    <source>
        <strain evidence="2 3">K-4-11-1</strain>
    </source>
</reference>
<proteinExistence type="predicted"/>
<sequence>MKRTAVFLLLHVLLAYPFAAPAQIFHLPLVPFKLTSPFGVRRHPITGKADFHAGIDLIARRSPIRTALAGRVLANGFHPFLGYFVRISHGAVVTTYGHLSVIMARRGDEIPAGTVIGISGRSGRVTGEHLHFAVRYRGEQIDPLKFLFFLQSTKNAK</sequence>
<dbReference type="InterPro" id="IPR050570">
    <property type="entry name" value="Cell_wall_metabolism_enzyme"/>
</dbReference>
<dbReference type="EMBL" id="SIXF01000009">
    <property type="protein sequence ID" value="TBO42209.1"/>
    <property type="molecule type" value="Genomic_DNA"/>
</dbReference>
<evidence type="ECO:0000259" key="1">
    <source>
        <dbReference type="Pfam" id="PF01551"/>
    </source>
</evidence>
<protein>
    <submittedName>
        <fullName evidence="2">M23 family metallopeptidase</fullName>
    </submittedName>
</protein>
<comment type="caution">
    <text evidence="2">The sequence shown here is derived from an EMBL/GenBank/DDBJ whole genome shotgun (WGS) entry which is preliminary data.</text>
</comment>
<dbReference type="GO" id="GO:0004222">
    <property type="term" value="F:metalloendopeptidase activity"/>
    <property type="evidence" value="ECO:0007669"/>
    <property type="project" value="TreeGrafter"/>
</dbReference>
<keyword evidence="3" id="KW-1185">Reference proteome</keyword>
<dbReference type="PANTHER" id="PTHR21666">
    <property type="entry name" value="PEPTIDASE-RELATED"/>
    <property type="match status" value="1"/>
</dbReference>
<accession>A0A4Q9HCQ8</accession>
<evidence type="ECO:0000313" key="3">
    <source>
        <dbReference type="Proteomes" id="UP000291819"/>
    </source>
</evidence>
<dbReference type="CDD" id="cd12797">
    <property type="entry name" value="M23_peptidase"/>
    <property type="match status" value="1"/>
</dbReference>
<evidence type="ECO:0000313" key="2">
    <source>
        <dbReference type="EMBL" id="TBO42209.1"/>
    </source>
</evidence>
<name>A0A4Q9HCQ8_9SPHI</name>
<dbReference type="AlphaFoldDB" id="A0A4Q9HCQ8"/>
<organism evidence="2 3">
    <name type="scientific">Pedobacter kyonggii</name>
    <dbReference type="NCBI Taxonomy" id="1926871"/>
    <lineage>
        <taxon>Bacteria</taxon>
        <taxon>Pseudomonadati</taxon>
        <taxon>Bacteroidota</taxon>
        <taxon>Sphingobacteriia</taxon>
        <taxon>Sphingobacteriales</taxon>
        <taxon>Sphingobacteriaceae</taxon>
        <taxon>Pedobacter</taxon>
    </lineage>
</organism>
<dbReference type="SUPFAM" id="SSF51261">
    <property type="entry name" value="Duplicated hybrid motif"/>
    <property type="match status" value="1"/>
</dbReference>
<dbReference type="Proteomes" id="UP000291819">
    <property type="component" value="Unassembled WGS sequence"/>
</dbReference>
<dbReference type="Gene3D" id="2.70.70.10">
    <property type="entry name" value="Glucose Permease (Domain IIA)"/>
    <property type="match status" value="1"/>
</dbReference>
<gene>
    <name evidence="2" type="ORF">EYS08_11830</name>
</gene>
<feature type="domain" description="M23ase beta-sheet core" evidence="1">
    <location>
        <begin position="51"/>
        <end position="143"/>
    </location>
</feature>
<dbReference type="Pfam" id="PF01551">
    <property type="entry name" value="Peptidase_M23"/>
    <property type="match status" value="1"/>
</dbReference>
<dbReference type="OrthoDB" id="9810477at2"/>
<dbReference type="InterPro" id="IPR011055">
    <property type="entry name" value="Dup_hybrid_motif"/>
</dbReference>
<dbReference type="PANTHER" id="PTHR21666:SF270">
    <property type="entry name" value="MUREIN HYDROLASE ACTIVATOR ENVC"/>
    <property type="match status" value="1"/>
</dbReference>
<dbReference type="InterPro" id="IPR016047">
    <property type="entry name" value="M23ase_b-sheet_dom"/>
</dbReference>